<evidence type="ECO:0000313" key="3">
    <source>
        <dbReference type="Proteomes" id="UP001497444"/>
    </source>
</evidence>
<gene>
    <name evidence="2" type="ORF">CSSPJE1EN1_LOCUS2622</name>
</gene>
<accession>A0ABP0VS49</accession>
<organism evidence="2 3">
    <name type="scientific">Sphagnum jensenii</name>
    <dbReference type="NCBI Taxonomy" id="128206"/>
    <lineage>
        <taxon>Eukaryota</taxon>
        <taxon>Viridiplantae</taxon>
        <taxon>Streptophyta</taxon>
        <taxon>Embryophyta</taxon>
        <taxon>Bryophyta</taxon>
        <taxon>Sphagnophytina</taxon>
        <taxon>Sphagnopsida</taxon>
        <taxon>Sphagnales</taxon>
        <taxon>Sphagnaceae</taxon>
        <taxon>Sphagnum</taxon>
    </lineage>
</organism>
<dbReference type="EMBL" id="OZ020105">
    <property type="protein sequence ID" value="CAK9257144.1"/>
    <property type="molecule type" value="Genomic_DNA"/>
</dbReference>
<feature type="region of interest" description="Disordered" evidence="1">
    <location>
        <begin position="1"/>
        <end position="28"/>
    </location>
</feature>
<sequence>MEERCRRQQQSAGRGFLGNPERGGFHFKTLQTPTTIGRSRILRQSVKRRIPFRNVADGNNNRLLDDS</sequence>
<keyword evidence="3" id="KW-1185">Reference proteome</keyword>
<reference evidence="2" key="1">
    <citation type="submission" date="2024-02" db="EMBL/GenBank/DDBJ databases">
        <authorList>
            <consortium name="ELIXIR-Norway"/>
            <consortium name="Elixir Norway"/>
        </authorList>
    </citation>
    <scope>NUCLEOTIDE SEQUENCE</scope>
</reference>
<protein>
    <submittedName>
        <fullName evidence="2">Uncharacterized protein</fullName>
    </submittedName>
</protein>
<evidence type="ECO:0000256" key="1">
    <source>
        <dbReference type="SAM" id="MobiDB-lite"/>
    </source>
</evidence>
<name>A0ABP0VS49_9BRYO</name>
<evidence type="ECO:0000313" key="2">
    <source>
        <dbReference type="EMBL" id="CAK9257144.1"/>
    </source>
</evidence>
<proteinExistence type="predicted"/>
<dbReference type="Proteomes" id="UP001497444">
    <property type="component" value="Chromosome 10"/>
</dbReference>